<dbReference type="Pfam" id="PF20263">
    <property type="entry name" value="LYRM2-like"/>
    <property type="match status" value="1"/>
</dbReference>
<reference evidence="3 4" key="1">
    <citation type="journal article" date="2015" name="BMC Genomics">
        <title>Gene expression during zombie ant biting behavior reflects the complexity underlying fungal parasitic behavioral manipulation.</title>
        <authorList>
            <person name="de Bekker C."/>
            <person name="Ohm R.A."/>
            <person name="Loreto R.G."/>
            <person name="Sebastian A."/>
            <person name="Albert I."/>
            <person name="Merrow M."/>
            <person name="Brachmann A."/>
            <person name="Hughes D.P."/>
        </authorList>
    </citation>
    <scope>NUCLEOTIDE SEQUENCE [LARGE SCALE GENOMIC DNA]</scope>
    <source>
        <strain evidence="3 4">SC16a</strain>
    </source>
</reference>
<name>A0A2A9P9B3_OPHUN</name>
<dbReference type="CDD" id="cd20273">
    <property type="entry name" value="Complex1_LYR_unchar"/>
    <property type="match status" value="1"/>
</dbReference>
<protein>
    <recommendedName>
        <fullName evidence="2">LYR motif-containing protein Cup1-like N-terminal domain-containing protein</fullName>
    </recommendedName>
</protein>
<evidence type="ECO:0000259" key="2">
    <source>
        <dbReference type="Pfam" id="PF20263"/>
    </source>
</evidence>
<sequence>MPAPWFPVPSPLPPLCLYRHILREASYLPPAFRVKVVDTIRHRFHNNRLDTSLAKTRISRARTVLRTLRAANSGETDAMTKLIYLGFGRAGSFRRELISEFVKPQGPSDSKALDALLDKAAEPDSKAQGADKSETQKADQGDVPEAVDKKRKPKIDFFLRWDRPKLLQLNKSQRQQQTVAKSATGWPRAALKNFNQNQFVPATNIWGKPPSESLVRTKRAKWWKIMVDKLLPPLSKGQWELLGQLSEGAQDSGNWAIPKRRPAAQAQSIAPHQWDWRAYASTTVNIIEKPKSLYNQRRSGQRDMGPYSVRQRKDKISLRWFRRQYKRTWLVTPTMSQNANTLRHSISWGQAASGVSPATRAQLEIFQGVNAHGRRS</sequence>
<evidence type="ECO:0000313" key="3">
    <source>
        <dbReference type="EMBL" id="PFH57492.1"/>
    </source>
</evidence>
<feature type="compositionally biased region" description="Basic and acidic residues" evidence="1">
    <location>
        <begin position="121"/>
        <end position="140"/>
    </location>
</feature>
<keyword evidence="4" id="KW-1185">Reference proteome</keyword>
<feature type="domain" description="LYR motif-containing protein Cup1-like N-terminal" evidence="2">
    <location>
        <begin position="17"/>
        <end position="97"/>
    </location>
</feature>
<accession>A0A2A9P9B3</accession>
<dbReference type="InterPro" id="IPR046896">
    <property type="entry name" value="Cup1-like_N"/>
</dbReference>
<dbReference type="AlphaFoldDB" id="A0A2A9P9B3"/>
<dbReference type="Proteomes" id="UP000037136">
    <property type="component" value="Unassembled WGS sequence"/>
</dbReference>
<dbReference type="OrthoDB" id="5521299at2759"/>
<evidence type="ECO:0000256" key="1">
    <source>
        <dbReference type="SAM" id="MobiDB-lite"/>
    </source>
</evidence>
<dbReference type="EMBL" id="LAZP02000402">
    <property type="protein sequence ID" value="PFH57492.1"/>
    <property type="molecule type" value="Genomic_DNA"/>
</dbReference>
<proteinExistence type="predicted"/>
<evidence type="ECO:0000313" key="4">
    <source>
        <dbReference type="Proteomes" id="UP000037136"/>
    </source>
</evidence>
<feature type="region of interest" description="Disordered" evidence="1">
    <location>
        <begin position="121"/>
        <end position="147"/>
    </location>
</feature>
<dbReference type="STRING" id="268505.A0A2A9P9B3"/>
<gene>
    <name evidence="3" type="ORF">XA68_15005</name>
</gene>
<organism evidence="3 4">
    <name type="scientific">Ophiocordyceps unilateralis</name>
    <name type="common">Zombie-ant fungus</name>
    <name type="synonym">Torrubia unilateralis</name>
    <dbReference type="NCBI Taxonomy" id="268505"/>
    <lineage>
        <taxon>Eukaryota</taxon>
        <taxon>Fungi</taxon>
        <taxon>Dikarya</taxon>
        <taxon>Ascomycota</taxon>
        <taxon>Pezizomycotina</taxon>
        <taxon>Sordariomycetes</taxon>
        <taxon>Hypocreomycetidae</taxon>
        <taxon>Hypocreales</taxon>
        <taxon>Ophiocordycipitaceae</taxon>
        <taxon>Ophiocordyceps</taxon>
    </lineage>
</organism>
<comment type="caution">
    <text evidence="3">The sequence shown here is derived from an EMBL/GenBank/DDBJ whole genome shotgun (WGS) entry which is preliminary data.</text>
</comment>
<reference evidence="3 4" key="2">
    <citation type="journal article" date="2017" name="Sci. Rep.">
        <title>Ant-infecting Ophiocordyceps genomes reveal a high diversity of potential behavioral manipulation genes and a possible major role for enterotoxins.</title>
        <authorList>
            <person name="de Bekker C."/>
            <person name="Ohm R.A."/>
            <person name="Evans H.C."/>
            <person name="Brachmann A."/>
            <person name="Hughes D.P."/>
        </authorList>
    </citation>
    <scope>NUCLEOTIDE SEQUENCE [LARGE SCALE GENOMIC DNA]</scope>
    <source>
        <strain evidence="3 4">SC16a</strain>
    </source>
</reference>